<dbReference type="SUPFAM" id="SSF48452">
    <property type="entry name" value="TPR-like"/>
    <property type="match status" value="1"/>
</dbReference>
<dbReference type="InterPro" id="IPR027417">
    <property type="entry name" value="P-loop_NTPase"/>
</dbReference>
<dbReference type="SMART" id="SM00028">
    <property type="entry name" value="TPR"/>
    <property type="match status" value="3"/>
</dbReference>
<dbReference type="RefSeq" id="WP_311576188.1">
    <property type="nucleotide sequence ID" value="NZ_JAVRIF010000001.1"/>
</dbReference>
<proteinExistence type="predicted"/>
<evidence type="ECO:0000256" key="2">
    <source>
        <dbReference type="PROSITE-ProRule" id="PRU00339"/>
    </source>
</evidence>
<keyword evidence="1" id="KW-0808">Transferase</keyword>
<evidence type="ECO:0000313" key="3">
    <source>
        <dbReference type="EMBL" id="MDT0602269.1"/>
    </source>
</evidence>
<evidence type="ECO:0000256" key="1">
    <source>
        <dbReference type="ARBA" id="ARBA00022679"/>
    </source>
</evidence>
<evidence type="ECO:0000313" key="4">
    <source>
        <dbReference type="Proteomes" id="UP001266357"/>
    </source>
</evidence>
<dbReference type="Pfam" id="PF13181">
    <property type="entry name" value="TPR_8"/>
    <property type="match status" value="1"/>
</dbReference>
<dbReference type="Pfam" id="PF13469">
    <property type="entry name" value="Sulfotransfer_3"/>
    <property type="match status" value="1"/>
</dbReference>
<dbReference type="PANTHER" id="PTHR12788:SF10">
    <property type="entry name" value="PROTEIN-TYROSINE SULFOTRANSFERASE"/>
    <property type="match status" value="1"/>
</dbReference>
<dbReference type="Gene3D" id="3.40.50.300">
    <property type="entry name" value="P-loop containing nucleotide triphosphate hydrolases"/>
    <property type="match status" value="1"/>
</dbReference>
<dbReference type="SUPFAM" id="SSF52540">
    <property type="entry name" value="P-loop containing nucleoside triphosphate hydrolases"/>
    <property type="match status" value="1"/>
</dbReference>
<feature type="repeat" description="TPR" evidence="2">
    <location>
        <begin position="100"/>
        <end position="133"/>
    </location>
</feature>
<name>A0ABU2ZWH3_9GAMM</name>
<dbReference type="InterPro" id="IPR026634">
    <property type="entry name" value="TPST-like"/>
</dbReference>
<keyword evidence="4" id="KW-1185">Reference proteome</keyword>
<dbReference type="Gene3D" id="1.25.40.10">
    <property type="entry name" value="Tetratricopeptide repeat domain"/>
    <property type="match status" value="1"/>
</dbReference>
<reference evidence="3 4" key="1">
    <citation type="submission" date="2023-09" db="EMBL/GenBank/DDBJ databases">
        <authorList>
            <person name="Rey-Velasco X."/>
        </authorList>
    </citation>
    <scope>NUCLEOTIDE SEQUENCE [LARGE SCALE GENOMIC DNA]</scope>
    <source>
        <strain evidence="3 4">W431</strain>
    </source>
</reference>
<dbReference type="InterPro" id="IPR011990">
    <property type="entry name" value="TPR-like_helical_dom_sf"/>
</dbReference>
<dbReference type="PROSITE" id="PS50005">
    <property type="entry name" value="TPR"/>
    <property type="match status" value="1"/>
</dbReference>
<comment type="caution">
    <text evidence="3">The sequence shown here is derived from an EMBL/GenBank/DDBJ whole genome shotgun (WGS) entry which is preliminary data.</text>
</comment>
<dbReference type="PANTHER" id="PTHR12788">
    <property type="entry name" value="PROTEIN-TYROSINE SULFOTRANSFERASE 2"/>
    <property type="match status" value="1"/>
</dbReference>
<sequence>MAFQLKNTELALSTINKAIELQPSSLQWQLQKVNTLLLMLDKSAANDLALNLKNKQAANLAQCNDLAVMFNQLNDFEQAQYYYQQAVGFINEKKQPVESAQLYFNLASLARYQGNISLAETHLDHALSLNPHDYEAYWLRSSLKKQSQNNNHIDQLQQILKQGVKHPISKAQIHYALAKELEDIGKYSQCFEQLNFGAKSRRDCMRYQVEHDISTLKQITTTFTKEFFQQYQASNLTLKASNKAAPLENNEPIFILGLPRTGSTLVERIISNHQEVFNAGELNNFALCMMEAVKNVTKTPPQTRNELVELTSQIDFQALGKHYINSTRPETGHTRHFIDKLPLNSLYVGLIHLALPKAKIIHVTRHPLDTCFSIYKQLFTNGYPFSYQLTELAQYYIAHHNMMQHWLKVLANIIHQVAYEDVVDDLSKEAKKLIAYCDLDWQEQCIDFQNNSAPSTTASASQVREKVYRSSTGKWRQFEKELQPIKQLLVQAGIACD</sequence>
<dbReference type="Proteomes" id="UP001266357">
    <property type="component" value="Unassembled WGS sequence"/>
</dbReference>
<accession>A0ABU2ZWH3</accession>
<gene>
    <name evidence="3" type="ORF">RM573_01555</name>
</gene>
<protein>
    <submittedName>
        <fullName evidence="3">Sulfotransferase</fullName>
    </submittedName>
</protein>
<keyword evidence="2" id="KW-0802">TPR repeat</keyword>
<organism evidence="3 4">
    <name type="scientific">Thalassotalea castellviae</name>
    <dbReference type="NCBI Taxonomy" id="3075612"/>
    <lineage>
        <taxon>Bacteria</taxon>
        <taxon>Pseudomonadati</taxon>
        <taxon>Pseudomonadota</taxon>
        <taxon>Gammaproteobacteria</taxon>
        <taxon>Alteromonadales</taxon>
        <taxon>Colwelliaceae</taxon>
        <taxon>Thalassotalea</taxon>
    </lineage>
</organism>
<dbReference type="EMBL" id="JAVRIF010000001">
    <property type="protein sequence ID" value="MDT0602269.1"/>
    <property type="molecule type" value="Genomic_DNA"/>
</dbReference>
<dbReference type="InterPro" id="IPR019734">
    <property type="entry name" value="TPR_rpt"/>
</dbReference>